<dbReference type="Pfam" id="PF00480">
    <property type="entry name" value="ROK"/>
    <property type="match status" value="1"/>
</dbReference>
<dbReference type="AlphaFoldDB" id="A0A4R3KBX1"/>
<dbReference type="SUPFAM" id="SSF53067">
    <property type="entry name" value="Actin-like ATPase domain"/>
    <property type="match status" value="1"/>
</dbReference>
<comment type="similarity">
    <text evidence="1">Belongs to the ROK (NagC/XylR) family.</text>
</comment>
<evidence type="ECO:0000256" key="1">
    <source>
        <dbReference type="ARBA" id="ARBA00006479"/>
    </source>
</evidence>
<dbReference type="OrthoDB" id="9810372at2"/>
<evidence type="ECO:0000313" key="2">
    <source>
        <dbReference type="EMBL" id="TCS80399.1"/>
    </source>
</evidence>
<evidence type="ECO:0000313" key="3">
    <source>
        <dbReference type="Proteomes" id="UP000295188"/>
    </source>
</evidence>
<keyword evidence="3" id="KW-1185">Reference proteome</keyword>
<dbReference type="InterPro" id="IPR043129">
    <property type="entry name" value="ATPase_NBD"/>
</dbReference>
<gene>
    <name evidence="2" type="ORF">EDC37_1041</name>
</gene>
<dbReference type="PANTHER" id="PTHR18964:SF149">
    <property type="entry name" value="BIFUNCTIONAL UDP-N-ACETYLGLUCOSAMINE 2-EPIMERASE_N-ACETYLMANNOSAMINE KINASE"/>
    <property type="match status" value="1"/>
</dbReference>
<dbReference type="EMBL" id="SMAA01000004">
    <property type="protein sequence ID" value="TCS80399.1"/>
    <property type="molecule type" value="Genomic_DNA"/>
</dbReference>
<dbReference type="Proteomes" id="UP000295188">
    <property type="component" value="Unassembled WGS sequence"/>
</dbReference>
<dbReference type="Gene3D" id="3.30.420.40">
    <property type="match status" value="2"/>
</dbReference>
<dbReference type="InterPro" id="IPR000600">
    <property type="entry name" value="ROK"/>
</dbReference>
<comment type="caution">
    <text evidence="2">The sequence shown here is derived from an EMBL/GenBank/DDBJ whole genome shotgun (WGS) entry which is preliminary data.</text>
</comment>
<proteinExistence type="inferred from homology"/>
<name>A0A4R3KBX1_9FIRM</name>
<protein>
    <submittedName>
        <fullName evidence="2">ROK family protein</fullName>
    </submittedName>
</protein>
<reference evidence="2 3" key="1">
    <citation type="submission" date="2019-03" db="EMBL/GenBank/DDBJ databases">
        <title>Genomic Encyclopedia of Type Strains, Phase IV (KMG-IV): sequencing the most valuable type-strain genomes for metagenomic binning, comparative biology and taxonomic classification.</title>
        <authorList>
            <person name="Goeker M."/>
        </authorList>
    </citation>
    <scope>NUCLEOTIDE SEQUENCE [LARGE SCALE GENOMIC DNA]</scope>
    <source>
        <strain evidence="2 3">DSM 20467</strain>
    </source>
</reference>
<accession>A0A4R3KBX1</accession>
<sequence>MIGIEMIIPFIRIIVTNLSGTLLKNIILSDIEIVPKSFIQQFIKTLTTLKAQYKSYKLGIIGIGFAFPNYNHKTGIIENIPNMQKWNQFPILQELEKCKLDIPFFIQSTVQAATMGKIHFGKANPFEQLVYISGTWGISASMYSNGNLISGQHGFAGRIGHSIIDVNGRQCICGNKGCLEEYASIRALFKKLYPGQSQQHKYIEEILKRVKK</sequence>
<dbReference type="PANTHER" id="PTHR18964">
    <property type="entry name" value="ROK (REPRESSOR, ORF, KINASE) FAMILY"/>
    <property type="match status" value="1"/>
</dbReference>
<organism evidence="2 3">
    <name type="scientific">Pectinatus cerevisiiphilus</name>
    <dbReference type="NCBI Taxonomy" id="86956"/>
    <lineage>
        <taxon>Bacteria</taxon>
        <taxon>Bacillati</taxon>
        <taxon>Bacillota</taxon>
        <taxon>Negativicutes</taxon>
        <taxon>Selenomonadales</taxon>
        <taxon>Selenomonadaceae</taxon>
        <taxon>Pectinatus</taxon>
    </lineage>
</organism>